<feature type="region of interest" description="Disordered" evidence="1">
    <location>
        <begin position="12"/>
        <end position="44"/>
    </location>
</feature>
<dbReference type="AlphaFoldDB" id="A0A2P6TSL5"/>
<dbReference type="EMBL" id="LHPG02000007">
    <property type="protein sequence ID" value="PRW57043.1"/>
    <property type="molecule type" value="Genomic_DNA"/>
</dbReference>
<dbReference type="GO" id="GO:0005634">
    <property type="term" value="C:nucleus"/>
    <property type="evidence" value="ECO:0007669"/>
    <property type="project" value="TreeGrafter"/>
</dbReference>
<dbReference type="InterPro" id="IPR001623">
    <property type="entry name" value="DnaJ_domain"/>
</dbReference>
<organism evidence="3 4">
    <name type="scientific">Chlorella sorokiniana</name>
    <name type="common">Freshwater green alga</name>
    <dbReference type="NCBI Taxonomy" id="3076"/>
    <lineage>
        <taxon>Eukaryota</taxon>
        <taxon>Viridiplantae</taxon>
        <taxon>Chlorophyta</taxon>
        <taxon>core chlorophytes</taxon>
        <taxon>Trebouxiophyceae</taxon>
        <taxon>Chlorellales</taxon>
        <taxon>Chlorellaceae</taxon>
        <taxon>Chlorella clade</taxon>
        <taxon>Chlorella</taxon>
    </lineage>
</organism>
<dbReference type="GO" id="GO:0051087">
    <property type="term" value="F:protein-folding chaperone binding"/>
    <property type="evidence" value="ECO:0007669"/>
    <property type="project" value="TreeGrafter"/>
</dbReference>
<dbReference type="SUPFAM" id="SSF46565">
    <property type="entry name" value="Chaperone J-domain"/>
    <property type="match status" value="1"/>
</dbReference>
<feature type="compositionally biased region" description="Acidic residues" evidence="1">
    <location>
        <begin position="215"/>
        <end position="229"/>
    </location>
</feature>
<feature type="compositionally biased region" description="Basic and acidic residues" evidence="1">
    <location>
        <begin position="18"/>
        <end position="30"/>
    </location>
</feature>
<dbReference type="GO" id="GO:0005737">
    <property type="term" value="C:cytoplasm"/>
    <property type="evidence" value="ECO:0007669"/>
    <property type="project" value="TreeGrafter"/>
</dbReference>
<dbReference type="PANTHER" id="PTHR43948">
    <property type="entry name" value="DNAJ HOMOLOG SUBFAMILY B"/>
    <property type="match status" value="1"/>
</dbReference>
<sequence>MADRIFERMLNQTAADVEAQHEQADPEAQRRKAQVSEEASLRKMTTGMTASDAIKRMLLAHKDRDYFRLLELPPPEVDALGRPTWPVTASEVSKAYRKLSILVHPDKNPGEEAREAFEALNEAHRALKDKDKLEGILQEHLEAAQRRADAALASASLDERLVLQAQQAQQAKALRKAQGEQLRAEVVAKMRERQEAAKRKREAAEKSRYRRRELDEEEEEGAADGDNEEQQQQQAKQGDGSSDDEEDAAARRRALAKWRQQQRKPRGM</sequence>
<evidence type="ECO:0000313" key="4">
    <source>
        <dbReference type="Proteomes" id="UP000239899"/>
    </source>
</evidence>
<dbReference type="InterPro" id="IPR036869">
    <property type="entry name" value="J_dom_sf"/>
</dbReference>
<feature type="domain" description="J" evidence="2">
    <location>
        <begin position="65"/>
        <end position="132"/>
    </location>
</feature>
<evidence type="ECO:0000313" key="3">
    <source>
        <dbReference type="EMBL" id="PRW57043.1"/>
    </source>
</evidence>
<feature type="compositionally biased region" description="Basic and acidic residues" evidence="1">
    <location>
        <begin position="191"/>
        <end position="207"/>
    </location>
</feature>
<dbReference type="Proteomes" id="UP000239899">
    <property type="component" value="Unassembled WGS sequence"/>
</dbReference>
<accession>A0A2P6TSL5</accession>
<dbReference type="SMART" id="SM00271">
    <property type="entry name" value="DnaJ"/>
    <property type="match status" value="1"/>
</dbReference>
<feature type="compositionally biased region" description="Low complexity" evidence="1">
    <location>
        <begin position="230"/>
        <end position="240"/>
    </location>
</feature>
<gene>
    <name evidence="3" type="ORF">C2E21_4246</name>
</gene>
<protein>
    <submittedName>
        <fullName evidence="3">Heat shock N-terminal</fullName>
    </submittedName>
</protein>
<feature type="region of interest" description="Disordered" evidence="1">
    <location>
        <begin position="191"/>
        <end position="268"/>
    </location>
</feature>
<evidence type="ECO:0000256" key="1">
    <source>
        <dbReference type="SAM" id="MobiDB-lite"/>
    </source>
</evidence>
<proteinExistence type="predicted"/>
<comment type="caution">
    <text evidence="3">The sequence shown here is derived from an EMBL/GenBank/DDBJ whole genome shotgun (WGS) entry which is preliminary data.</text>
</comment>
<dbReference type="GO" id="GO:0044183">
    <property type="term" value="F:protein folding chaperone"/>
    <property type="evidence" value="ECO:0007669"/>
    <property type="project" value="TreeGrafter"/>
</dbReference>
<reference evidence="3 4" key="1">
    <citation type="journal article" date="2018" name="Plant J.">
        <title>Genome sequences of Chlorella sorokiniana UTEX 1602 and Micractinium conductrix SAG 241.80: implications to maltose excretion by a green alga.</title>
        <authorList>
            <person name="Arriola M.B."/>
            <person name="Velmurugan N."/>
            <person name="Zhang Y."/>
            <person name="Plunkett M.H."/>
            <person name="Hondzo H."/>
            <person name="Barney B.M."/>
        </authorList>
    </citation>
    <scope>NUCLEOTIDE SEQUENCE [LARGE SCALE GENOMIC DNA]</scope>
    <source>
        <strain evidence="4">UTEX 1602</strain>
    </source>
</reference>
<keyword evidence="4" id="KW-1185">Reference proteome</keyword>
<name>A0A2P6TSL5_CHLSO</name>
<dbReference type="PROSITE" id="PS50076">
    <property type="entry name" value="DNAJ_2"/>
    <property type="match status" value="1"/>
</dbReference>
<evidence type="ECO:0000259" key="2">
    <source>
        <dbReference type="PROSITE" id="PS50076"/>
    </source>
</evidence>
<dbReference type="Pfam" id="PF00226">
    <property type="entry name" value="DnaJ"/>
    <property type="match status" value="1"/>
</dbReference>
<dbReference type="GO" id="GO:0051082">
    <property type="term" value="F:unfolded protein binding"/>
    <property type="evidence" value="ECO:0007669"/>
    <property type="project" value="TreeGrafter"/>
</dbReference>
<dbReference type="Gene3D" id="1.10.287.110">
    <property type="entry name" value="DnaJ domain"/>
    <property type="match status" value="1"/>
</dbReference>
<dbReference type="OrthoDB" id="10250354at2759"/>
<feature type="compositionally biased region" description="Basic residues" evidence="1">
    <location>
        <begin position="251"/>
        <end position="268"/>
    </location>
</feature>
<dbReference type="PANTHER" id="PTHR43948:SF10">
    <property type="entry name" value="MRJ, ISOFORM E"/>
    <property type="match status" value="1"/>
</dbReference>
<dbReference type="STRING" id="3076.A0A2P6TSL5"/>
<keyword evidence="3" id="KW-0346">Stress response</keyword>
<dbReference type="PRINTS" id="PR00625">
    <property type="entry name" value="JDOMAIN"/>
</dbReference>
<dbReference type="CDD" id="cd06257">
    <property type="entry name" value="DnaJ"/>
    <property type="match status" value="1"/>
</dbReference>